<accession>A0AAD9HTI9</accession>
<evidence type="ECO:0000313" key="1">
    <source>
        <dbReference type="EMBL" id="KAK2035011.1"/>
    </source>
</evidence>
<sequence>MCRLLTSRPLFDRAQTVGFPSTEAPPPPSFPLGALLNLRHICQFLSSRLCCPCPPSEPEKCHHSFSTLLPPSCGHTMRRRRRRLHCSQLSVALFSLCGRGIFLFPPFLPCISVLPRFTTIHRPRPIPSCAQWAFLHLLFLQVAISRRAGGSFPSSTTRKSSLFGLVVVQVAAVKQKRDFFFGGIIEW</sequence>
<evidence type="ECO:0000313" key="2">
    <source>
        <dbReference type="Proteomes" id="UP001232148"/>
    </source>
</evidence>
<reference evidence="1" key="1">
    <citation type="submission" date="2021-06" db="EMBL/GenBank/DDBJ databases">
        <title>Comparative genomics, transcriptomics and evolutionary studies reveal genomic signatures of adaptation to plant cell wall in hemibiotrophic fungi.</title>
        <authorList>
            <consortium name="DOE Joint Genome Institute"/>
            <person name="Baroncelli R."/>
            <person name="Diaz J.F."/>
            <person name="Benocci T."/>
            <person name="Peng M."/>
            <person name="Battaglia E."/>
            <person name="Haridas S."/>
            <person name="Andreopoulos W."/>
            <person name="Labutti K."/>
            <person name="Pangilinan J."/>
            <person name="Floch G.L."/>
            <person name="Makela M.R."/>
            <person name="Henrissat B."/>
            <person name="Grigoriev I.V."/>
            <person name="Crouch J.A."/>
            <person name="De Vries R.P."/>
            <person name="Sukno S.A."/>
            <person name="Thon M.R."/>
        </authorList>
    </citation>
    <scope>NUCLEOTIDE SEQUENCE</scope>
    <source>
        <strain evidence="1">MAFF235873</strain>
    </source>
</reference>
<comment type="caution">
    <text evidence="1">The sequence shown here is derived from an EMBL/GenBank/DDBJ whole genome shotgun (WGS) entry which is preliminary data.</text>
</comment>
<proteinExistence type="predicted"/>
<keyword evidence="2" id="KW-1185">Reference proteome</keyword>
<dbReference type="EMBL" id="MU842811">
    <property type="protein sequence ID" value="KAK2035011.1"/>
    <property type="molecule type" value="Genomic_DNA"/>
</dbReference>
<name>A0AAD9HTI9_9PEZI</name>
<dbReference type="AlphaFoldDB" id="A0AAD9HTI9"/>
<dbReference type="Proteomes" id="UP001232148">
    <property type="component" value="Unassembled WGS sequence"/>
</dbReference>
<organism evidence="1 2">
    <name type="scientific">Colletotrichum zoysiae</name>
    <dbReference type="NCBI Taxonomy" id="1216348"/>
    <lineage>
        <taxon>Eukaryota</taxon>
        <taxon>Fungi</taxon>
        <taxon>Dikarya</taxon>
        <taxon>Ascomycota</taxon>
        <taxon>Pezizomycotina</taxon>
        <taxon>Sordariomycetes</taxon>
        <taxon>Hypocreomycetidae</taxon>
        <taxon>Glomerellales</taxon>
        <taxon>Glomerellaceae</taxon>
        <taxon>Colletotrichum</taxon>
        <taxon>Colletotrichum graminicola species complex</taxon>
    </lineage>
</organism>
<gene>
    <name evidence="1" type="ORF">LX32DRAFT_309323</name>
</gene>
<protein>
    <submittedName>
        <fullName evidence="1">Uncharacterized protein</fullName>
    </submittedName>
</protein>